<keyword evidence="2" id="KW-1133">Transmembrane helix</keyword>
<feature type="compositionally biased region" description="Polar residues" evidence="1">
    <location>
        <begin position="384"/>
        <end position="406"/>
    </location>
</feature>
<protein>
    <submittedName>
        <fullName evidence="3">Uncharacterized protein</fullName>
    </submittedName>
</protein>
<evidence type="ECO:0000313" key="3">
    <source>
        <dbReference type="EMBL" id="KAG0648498.1"/>
    </source>
</evidence>
<name>A0A9P6VIV2_9HELO</name>
<gene>
    <name evidence="3" type="ORF">D0Z07_5228</name>
</gene>
<feature type="region of interest" description="Disordered" evidence="1">
    <location>
        <begin position="336"/>
        <end position="357"/>
    </location>
</feature>
<dbReference type="OrthoDB" id="5368516at2759"/>
<organism evidence="3 4">
    <name type="scientific">Hyphodiscus hymeniophilus</name>
    <dbReference type="NCBI Taxonomy" id="353542"/>
    <lineage>
        <taxon>Eukaryota</taxon>
        <taxon>Fungi</taxon>
        <taxon>Dikarya</taxon>
        <taxon>Ascomycota</taxon>
        <taxon>Pezizomycotina</taxon>
        <taxon>Leotiomycetes</taxon>
        <taxon>Helotiales</taxon>
        <taxon>Hyphodiscaceae</taxon>
        <taxon>Hyphodiscus</taxon>
    </lineage>
</organism>
<reference evidence="3" key="1">
    <citation type="submission" date="2019-07" db="EMBL/GenBank/DDBJ databases">
        <title>Hyphodiscus hymeniophilus genome sequencing and assembly.</title>
        <authorList>
            <person name="Kramer G."/>
            <person name="Nodwell J."/>
        </authorList>
    </citation>
    <scope>NUCLEOTIDE SEQUENCE</scope>
    <source>
        <strain evidence="3">ATCC 34498</strain>
    </source>
</reference>
<dbReference type="Proteomes" id="UP000785200">
    <property type="component" value="Unassembled WGS sequence"/>
</dbReference>
<evidence type="ECO:0000313" key="4">
    <source>
        <dbReference type="Proteomes" id="UP000785200"/>
    </source>
</evidence>
<feature type="transmembrane region" description="Helical" evidence="2">
    <location>
        <begin position="12"/>
        <end position="32"/>
    </location>
</feature>
<dbReference type="EMBL" id="VNKQ01000010">
    <property type="protein sequence ID" value="KAG0648498.1"/>
    <property type="molecule type" value="Genomic_DNA"/>
</dbReference>
<keyword evidence="4" id="KW-1185">Reference proteome</keyword>
<comment type="caution">
    <text evidence="3">The sequence shown here is derived from an EMBL/GenBank/DDBJ whole genome shotgun (WGS) entry which is preliminary data.</text>
</comment>
<evidence type="ECO:0000256" key="1">
    <source>
        <dbReference type="SAM" id="MobiDB-lite"/>
    </source>
</evidence>
<evidence type="ECO:0000256" key="2">
    <source>
        <dbReference type="SAM" id="Phobius"/>
    </source>
</evidence>
<dbReference type="AlphaFoldDB" id="A0A9P6VIV2"/>
<feature type="region of interest" description="Disordered" evidence="1">
    <location>
        <begin position="372"/>
        <end position="430"/>
    </location>
</feature>
<keyword evidence="2" id="KW-0812">Transmembrane</keyword>
<feature type="transmembrane region" description="Helical" evidence="2">
    <location>
        <begin position="44"/>
        <end position="65"/>
    </location>
</feature>
<keyword evidence="2" id="KW-0472">Membrane</keyword>
<accession>A0A9P6VIV2</accession>
<feature type="compositionally biased region" description="Polar residues" evidence="1">
    <location>
        <begin position="413"/>
        <end position="430"/>
    </location>
</feature>
<sequence>MIDEHQRIAASRMVYYLVLGIVSMAFVIPYFASLTIGHGDIKASMMATVVLNLSGLMSGLLHLFLRSNTATTAFGPKNGRQWNKAKHQIRMWGPNELAFGTQLFDPVPGPRTPVRDLESRADSRASLVEPEKGRIINLDPLSSPSFSPPRYNKLVSNPNAVEQMAIMPTVPEQIAEPASATRGHARKQSYSLFPPEMTSPTKGAQQNARPAESIYDISNLAPPPPIFGLGVSRHRRDSSIASSATVQIGLRLSHAPTSSLEDASTLALPQTTYSALPSTTFNANAAKPTTSIPLSTFNAHTPSPLKVQTQNFTTLEPPLRSPRRPSPLKMSVIPPAQSSPVPASINKLLPPTPKPLTSVIRKSNTILSPTVYSPQKKIPAPSPVVSTRQSTTYPVDPLQNMSNGSGSPVKVVRSNSNKEPPNSQTKSDWI</sequence>
<proteinExistence type="predicted"/>